<evidence type="ECO:0000256" key="1">
    <source>
        <dbReference type="SAM" id="Phobius"/>
    </source>
</evidence>
<keyword evidence="1" id="KW-1133">Transmembrane helix</keyword>
<keyword evidence="1" id="KW-0472">Membrane</keyword>
<comment type="caution">
    <text evidence="2">The sequence shown here is derived from an EMBL/GenBank/DDBJ whole genome shotgun (WGS) entry which is preliminary data.</text>
</comment>
<name>W4RUK3_9BACI</name>
<reference evidence="2 3" key="1">
    <citation type="submission" date="2013-12" db="EMBL/GenBank/DDBJ databases">
        <title>NBRP : Genome information of microbial organism related human and environment.</title>
        <authorList>
            <person name="Hattori M."/>
            <person name="Oshima K."/>
            <person name="Inaba H."/>
            <person name="Suda W."/>
            <person name="Sakamoto M."/>
            <person name="Iino T."/>
            <person name="Kitahara M."/>
            <person name="Oshida Y."/>
            <person name="Iida T."/>
            <person name="Kudo T."/>
            <person name="Itoh T."/>
            <person name="Ahmed I."/>
            <person name="Ohkuma M."/>
        </authorList>
    </citation>
    <scope>NUCLEOTIDE SEQUENCE [LARGE SCALE GENOMIC DNA]</scope>
    <source>
        <strain evidence="2 3">JCM 21738</strain>
    </source>
</reference>
<gene>
    <name evidence="2" type="ORF">JCM21738_5178</name>
</gene>
<sequence>MIVCHWIASFTFTILRSLFISINVFFLLLNIPSRKIGKAAIYFTSTIKKILFKNNN</sequence>
<dbReference type="AlphaFoldDB" id="W4RUK3"/>
<evidence type="ECO:0000313" key="3">
    <source>
        <dbReference type="Proteomes" id="UP000018949"/>
    </source>
</evidence>
<evidence type="ECO:0000313" key="2">
    <source>
        <dbReference type="EMBL" id="GAE48100.1"/>
    </source>
</evidence>
<feature type="transmembrane region" description="Helical" evidence="1">
    <location>
        <begin position="6"/>
        <end position="29"/>
    </location>
</feature>
<keyword evidence="3" id="KW-1185">Reference proteome</keyword>
<protein>
    <submittedName>
        <fullName evidence="2">Uncharacterized protein</fullName>
    </submittedName>
</protein>
<proteinExistence type="predicted"/>
<dbReference type="EMBL" id="BAUW01000126">
    <property type="protein sequence ID" value="GAE48100.1"/>
    <property type="molecule type" value="Genomic_DNA"/>
</dbReference>
<keyword evidence="1" id="KW-0812">Transmembrane</keyword>
<accession>W4RUK3</accession>
<dbReference type="Proteomes" id="UP000018949">
    <property type="component" value="Unassembled WGS sequence"/>
</dbReference>
<organism evidence="2 3">
    <name type="scientific">Mesobacillus boroniphilus JCM 21738</name>
    <dbReference type="NCBI Taxonomy" id="1294265"/>
    <lineage>
        <taxon>Bacteria</taxon>
        <taxon>Bacillati</taxon>
        <taxon>Bacillota</taxon>
        <taxon>Bacilli</taxon>
        <taxon>Bacillales</taxon>
        <taxon>Bacillaceae</taxon>
        <taxon>Mesobacillus</taxon>
    </lineage>
</organism>